<reference evidence="2" key="1">
    <citation type="submission" date="2017-02" db="EMBL/GenBank/DDBJ databases">
        <authorList>
            <person name="Varghese N."/>
            <person name="Submissions S."/>
        </authorList>
    </citation>
    <scope>NUCLEOTIDE SEQUENCE [LARGE SCALE GENOMIC DNA]</scope>
    <source>
        <strain evidence="2">ATCC BAA-73</strain>
    </source>
</reference>
<evidence type="ECO:0000313" key="1">
    <source>
        <dbReference type="EMBL" id="SJZ74382.1"/>
    </source>
</evidence>
<dbReference type="GO" id="GO:0003676">
    <property type="term" value="F:nucleic acid binding"/>
    <property type="evidence" value="ECO:0007669"/>
    <property type="project" value="InterPro"/>
</dbReference>
<dbReference type="Proteomes" id="UP000190625">
    <property type="component" value="Unassembled WGS sequence"/>
</dbReference>
<keyword evidence="2" id="KW-1185">Reference proteome</keyword>
<protein>
    <submittedName>
        <fullName evidence="1">Uncharacterized protein</fullName>
    </submittedName>
</protein>
<dbReference type="RefSeq" id="WP_078810162.1">
    <property type="nucleotide sequence ID" value="NZ_FUWM01000013.1"/>
</dbReference>
<dbReference type="SUPFAM" id="SSF53098">
    <property type="entry name" value="Ribonuclease H-like"/>
    <property type="match status" value="1"/>
</dbReference>
<organism evidence="1 2">
    <name type="scientific">Selenihalanaerobacter shriftii</name>
    <dbReference type="NCBI Taxonomy" id="142842"/>
    <lineage>
        <taxon>Bacteria</taxon>
        <taxon>Bacillati</taxon>
        <taxon>Bacillota</taxon>
        <taxon>Clostridia</taxon>
        <taxon>Halanaerobiales</taxon>
        <taxon>Halobacteroidaceae</taxon>
        <taxon>Selenihalanaerobacter</taxon>
    </lineage>
</organism>
<dbReference type="Gene3D" id="3.30.420.10">
    <property type="entry name" value="Ribonuclease H-like superfamily/Ribonuclease H"/>
    <property type="match status" value="1"/>
</dbReference>
<sequence length="276" mass="31916">MGYLNQDDLYKHKLATILGRGKRLKRVLKSFPTEDKFKDASLRKIGNVIGIKDLESKTMVQLKQLDQTYDRLTTPKHSSKLSKYPKARRIMCVDTEYLWSDLDSIQYAIREYDEWLETGIIFTNQDLADSLSIIDGIELLREIITSFKPDILVGHNFNCDITILEEAYGAEIPELHNYDDTLYMVRNSNVANIIGGASLDKIIKEIFRETTIGLFTAYQDLELFIKYGLRDALYPIYTREYLMTGEIPTVRSGLKIDRLIKESNWEKISFDSILSD</sequence>
<dbReference type="AlphaFoldDB" id="A0A1T4N576"/>
<dbReference type="EMBL" id="FUWM01000013">
    <property type="protein sequence ID" value="SJZ74382.1"/>
    <property type="molecule type" value="Genomic_DNA"/>
</dbReference>
<evidence type="ECO:0000313" key="2">
    <source>
        <dbReference type="Proteomes" id="UP000190625"/>
    </source>
</evidence>
<proteinExistence type="predicted"/>
<name>A0A1T4N576_9FIRM</name>
<dbReference type="InterPro" id="IPR012337">
    <property type="entry name" value="RNaseH-like_sf"/>
</dbReference>
<dbReference type="STRING" id="142842.SAMN02745118_01698"/>
<accession>A0A1T4N576</accession>
<gene>
    <name evidence="1" type="ORF">SAMN02745118_01698</name>
</gene>
<dbReference type="OrthoDB" id="2111296at2"/>
<dbReference type="InterPro" id="IPR036397">
    <property type="entry name" value="RNaseH_sf"/>
</dbReference>